<dbReference type="InterPro" id="IPR036397">
    <property type="entry name" value="RNaseH_sf"/>
</dbReference>
<proteinExistence type="predicted"/>
<accession>A0A151INK3</accession>
<reference evidence="2 3" key="1">
    <citation type="submission" date="2016-03" db="EMBL/GenBank/DDBJ databases">
        <title>Cyphomyrmex costatus WGS genome.</title>
        <authorList>
            <person name="Nygaard S."/>
            <person name="Hu H."/>
            <person name="Boomsma J."/>
            <person name="Zhang G."/>
        </authorList>
    </citation>
    <scope>NUCLEOTIDE SEQUENCE [LARGE SCALE GENOMIC DNA]</scope>
    <source>
        <strain evidence="2">MS0001</strain>
        <tissue evidence="2">Whole body</tissue>
    </source>
</reference>
<dbReference type="GO" id="GO:0003676">
    <property type="term" value="F:nucleic acid binding"/>
    <property type="evidence" value="ECO:0007669"/>
    <property type="project" value="InterPro"/>
</dbReference>
<dbReference type="EMBL" id="KQ976927">
    <property type="protein sequence ID" value="KYN07050.1"/>
    <property type="molecule type" value="Genomic_DNA"/>
</dbReference>
<evidence type="ECO:0000313" key="3">
    <source>
        <dbReference type="Proteomes" id="UP000078542"/>
    </source>
</evidence>
<dbReference type="Gene3D" id="3.30.420.10">
    <property type="entry name" value="Ribonuclease H-like superfamily/Ribonuclease H"/>
    <property type="match status" value="1"/>
</dbReference>
<dbReference type="Proteomes" id="UP000078542">
    <property type="component" value="Unassembled WGS sequence"/>
</dbReference>
<keyword evidence="3" id="KW-1185">Reference proteome</keyword>
<evidence type="ECO:0008006" key="4">
    <source>
        <dbReference type="Google" id="ProtNLM"/>
    </source>
</evidence>
<dbReference type="PANTHER" id="PTHR47326:SF1">
    <property type="entry name" value="HTH PSQ-TYPE DOMAIN-CONTAINING PROTEIN"/>
    <property type="match status" value="1"/>
</dbReference>
<keyword evidence="1" id="KW-0732">Signal</keyword>
<organism evidence="2 3">
    <name type="scientific">Cyphomyrmex costatus</name>
    <dbReference type="NCBI Taxonomy" id="456900"/>
    <lineage>
        <taxon>Eukaryota</taxon>
        <taxon>Metazoa</taxon>
        <taxon>Ecdysozoa</taxon>
        <taxon>Arthropoda</taxon>
        <taxon>Hexapoda</taxon>
        <taxon>Insecta</taxon>
        <taxon>Pterygota</taxon>
        <taxon>Neoptera</taxon>
        <taxon>Endopterygota</taxon>
        <taxon>Hymenoptera</taxon>
        <taxon>Apocrita</taxon>
        <taxon>Aculeata</taxon>
        <taxon>Formicoidea</taxon>
        <taxon>Formicidae</taxon>
        <taxon>Myrmicinae</taxon>
        <taxon>Cyphomyrmex</taxon>
    </lineage>
</organism>
<dbReference type="STRING" id="456900.A0A151INK3"/>
<protein>
    <recommendedName>
        <fullName evidence="4">Tc1-like transposase DDE domain-containing protein</fullName>
    </recommendedName>
</protein>
<gene>
    <name evidence="2" type="ORF">ALC62_01979</name>
</gene>
<dbReference type="PANTHER" id="PTHR47326">
    <property type="entry name" value="TRANSPOSABLE ELEMENT TC3 TRANSPOSASE-LIKE PROTEIN"/>
    <property type="match status" value="1"/>
</dbReference>
<name>A0A151INK3_9HYME</name>
<evidence type="ECO:0000256" key="1">
    <source>
        <dbReference type="SAM" id="SignalP"/>
    </source>
</evidence>
<dbReference type="AlphaFoldDB" id="A0A151INK3"/>
<evidence type="ECO:0000313" key="2">
    <source>
        <dbReference type="EMBL" id="KYN07050.1"/>
    </source>
</evidence>
<feature type="chain" id="PRO_5007582235" description="Tc1-like transposase DDE domain-containing protein" evidence="1">
    <location>
        <begin position="25"/>
        <end position="149"/>
    </location>
</feature>
<sequence length="149" mass="17311">MILKNYLSLSLSLSLSLFRTISHTCNNFQIGPFFLPPRLTGEMYVEFLENELPALLKDVPLRDREQLIFQHDGAPAHFARYVRNFLDTRYPDRWIGRGGPITWPARSPELNVLDYFVWGHIKHLVEHNRDGTKTEMREAIVAAFNTITP</sequence>
<feature type="signal peptide" evidence="1">
    <location>
        <begin position="1"/>
        <end position="24"/>
    </location>
</feature>